<keyword evidence="2" id="KW-1185">Reference proteome</keyword>
<feature type="non-terminal residue" evidence="1">
    <location>
        <position position="1"/>
    </location>
</feature>
<dbReference type="Proteomes" id="UP000307440">
    <property type="component" value="Unassembled WGS sequence"/>
</dbReference>
<organism evidence="1 2">
    <name type="scientific">Coprinopsis marcescibilis</name>
    <name type="common">Agaric fungus</name>
    <name type="synonym">Psathyrella marcescibilis</name>
    <dbReference type="NCBI Taxonomy" id="230819"/>
    <lineage>
        <taxon>Eukaryota</taxon>
        <taxon>Fungi</taxon>
        <taxon>Dikarya</taxon>
        <taxon>Basidiomycota</taxon>
        <taxon>Agaricomycotina</taxon>
        <taxon>Agaricomycetes</taxon>
        <taxon>Agaricomycetidae</taxon>
        <taxon>Agaricales</taxon>
        <taxon>Agaricineae</taxon>
        <taxon>Psathyrellaceae</taxon>
        <taxon>Coprinopsis</taxon>
    </lineage>
</organism>
<proteinExistence type="predicted"/>
<protein>
    <submittedName>
        <fullName evidence="1">Uncharacterized protein</fullName>
    </submittedName>
</protein>
<accession>A0A5C3KED7</accession>
<dbReference type="EMBL" id="ML210399">
    <property type="protein sequence ID" value="TFK18456.1"/>
    <property type="molecule type" value="Genomic_DNA"/>
</dbReference>
<gene>
    <name evidence="1" type="ORF">FA15DRAFT_603246</name>
</gene>
<sequence length="68" mass="8082">YINWILDMSGYSLSSYHEFHQVNIQEELEFQQAWHHHSQTAFIQTGQALPLSAERSKHVQYPYYIVGK</sequence>
<evidence type="ECO:0000313" key="1">
    <source>
        <dbReference type="EMBL" id="TFK18456.1"/>
    </source>
</evidence>
<reference evidence="1 2" key="1">
    <citation type="journal article" date="2019" name="Nat. Ecol. Evol.">
        <title>Megaphylogeny resolves global patterns of mushroom evolution.</title>
        <authorList>
            <person name="Varga T."/>
            <person name="Krizsan K."/>
            <person name="Foldi C."/>
            <person name="Dima B."/>
            <person name="Sanchez-Garcia M."/>
            <person name="Sanchez-Ramirez S."/>
            <person name="Szollosi G.J."/>
            <person name="Szarkandi J.G."/>
            <person name="Papp V."/>
            <person name="Albert L."/>
            <person name="Andreopoulos W."/>
            <person name="Angelini C."/>
            <person name="Antonin V."/>
            <person name="Barry K.W."/>
            <person name="Bougher N.L."/>
            <person name="Buchanan P."/>
            <person name="Buyck B."/>
            <person name="Bense V."/>
            <person name="Catcheside P."/>
            <person name="Chovatia M."/>
            <person name="Cooper J."/>
            <person name="Damon W."/>
            <person name="Desjardin D."/>
            <person name="Finy P."/>
            <person name="Geml J."/>
            <person name="Haridas S."/>
            <person name="Hughes K."/>
            <person name="Justo A."/>
            <person name="Karasinski D."/>
            <person name="Kautmanova I."/>
            <person name="Kiss B."/>
            <person name="Kocsube S."/>
            <person name="Kotiranta H."/>
            <person name="LaButti K.M."/>
            <person name="Lechner B.E."/>
            <person name="Liimatainen K."/>
            <person name="Lipzen A."/>
            <person name="Lukacs Z."/>
            <person name="Mihaltcheva S."/>
            <person name="Morgado L.N."/>
            <person name="Niskanen T."/>
            <person name="Noordeloos M.E."/>
            <person name="Ohm R.A."/>
            <person name="Ortiz-Santana B."/>
            <person name="Ovrebo C."/>
            <person name="Racz N."/>
            <person name="Riley R."/>
            <person name="Savchenko A."/>
            <person name="Shiryaev A."/>
            <person name="Soop K."/>
            <person name="Spirin V."/>
            <person name="Szebenyi C."/>
            <person name="Tomsovsky M."/>
            <person name="Tulloss R.E."/>
            <person name="Uehling J."/>
            <person name="Grigoriev I.V."/>
            <person name="Vagvolgyi C."/>
            <person name="Papp T."/>
            <person name="Martin F.M."/>
            <person name="Miettinen O."/>
            <person name="Hibbett D.S."/>
            <person name="Nagy L.G."/>
        </authorList>
    </citation>
    <scope>NUCLEOTIDE SEQUENCE [LARGE SCALE GENOMIC DNA]</scope>
    <source>
        <strain evidence="1 2">CBS 121175</strain>
    </source>
</reference>
<name>A0A5C3KED7_COPMA</name>
<evidence type="ECO:0000313" key="2">
    <source>
        <dbReference type="Proteomes" id="UP000307440"/>
    </source>
</evidence>
<dbReference type="AlphaFoldDB" id="A0A5C3KED7"/>